<evidence type="ECO:0000313" key="1">
    <source>
        <dbReference type="EMBL" id="PPR06138.1"/>
    </source>
</evidence>
<proteinExistence type="predicted"/>
<accession>A0A409YT49</accession>
<dbReference type="InParanoid" id="A0A409YT49"/>
<sequence>MLTRLTIGATRLKNTEAGQSACSTDHEDEEHSLVVELDALRFLFAFPESTWHQVATAYSRALPLCASVQRVLTNDIDNVTNLLLNLELQNERTETLEDVLPLGLLDDEPSPAPRNCDPTDNSCFCSRERLPRKRRRASQSNLSPLIIPSTHPSTPSIVITLSPPQRREMSGLVPYQDYAFGRSLTVPCHHLYNKVHPPMVRDSRIPSHRSAWKWEDGHWTAVLPSVLEQAERGLFSRPILPRKKIRRRNR</sequence>
<protein>
    <submittedName>
        <fullName evidence="1">Uncharacterized protein</fullName>
    </submittedName>
</protein>
<dbReference type="AlphaFoldDB" id="A0A409YT49"/>
<gene>
    <name evidence="1" type="ORF">CVT26_005360</name>
</gene>
<evidence type="ECO:0000313" key="2">
    <source>
        <dbReference type="Proteomes" id="UP000284706"/>
    </source>
</evidence>
<dbReference type="Proteomes" id="UP000284706">
    <property type="component" value="Unassembled WGS sequence"/>
</dbReference>
<reference evidence="1 2" key="1">
    <citation type="journal article" date="2018" name="Evol. Lett.">
        <title>Horizontal gene cluster transfer increased hallucinogenic mushroom diversity.</title>
        <authorList>
            <person name="Reynolds H.T."/>
            <person name="Vijayakumar V."/>
            <person name="Gluck-Thaler E."/>
            <person name="Korotkin H.B."/>
            <person name="Matheny P.B."/>
            <person name="Slot J.C."/>
        </authorList>
    </citation>
    <scope>NUCLEOTIDE SEQUENCE [LARGE SCALE GENOMIC DNA]</scope>
    <source>
        <strain evidence="1 2">SRW20</strain>
    </source>
</reference>
<name>A0A409YT49_9AGAR</name>
<comment type="caution">
    <text evidence="1">The sequence shown here is derived from an EMBL/GenBank/DDBJ whole genome shotgun (WGS) entry which is preliminary data.</text>
</comment>
<organism evidence="1 2">
    <name type="scientific">Gymnopilus dilepis</name>
    <dbReference type="NCBI Taxonomy" id="231916"/>
    <lineage>
        <taxon>Eukaryota</taxon>
        <taxon>Fungi</taxon>
        <taxon>Dikarya</taxon>
        <taxon>Basidiomycota</taxon>
        <taxon>Agaricomycotina</taxon>
        <taxon>Agaricomycetes</taxon>
        <taxon>Agaricomycetidae</taxon>
        <taxon>Agaricales</taxon>
        <taxon>Agaricineae</taxon>
        <taxon>Hymenogastraceae</taxon>
        <taxon>Gymnopilus</taxon>
    </lineage>
</organism>
<dbReference type="OrthoDB" id="3260913at2759"/>
<keyword evidence="2" id="KW-1185">Reference proteome</keyword>
<dbReference type="EMBL" id="NHYE01000373">
    <property type="protein sequence ID" value="PPR06138.1"/>
    <property type="molecule type" value="Genomic_DNA"/>
</dbReference>